<evidence type="ECO:0000256" key="9">
    <source>
        <dbReference type="ARBA" id="ARBA00023918"/>
    </source>
</evidence>
<proteinExistence type="inferred from homology"/>
<reference evidence="17" key="1">
    <citation type="thesis" date="2020" institute="ProQuest LLC" country="789 East Eisenhower Parkway, Ann Arbor, MI, USA">
        <title>Comparative Genomics and Chromosome Evolution.</title>
        <authorList>
            <person name="Mudd A.B."/>
        </authorList>
    </citation>
    <scope>NUCLEOTIDE SEQUENCE</scope>
    <source>
        <strain evidence="17">237g6f4</strain>
        <tissue evidence="17">Blood</tissue>
    </source>
</reference>
<comment type="function">
    <text evidence="13">Catalyzes the phosphorolytic breakdown of the N-glycosidic bond in the beta-(deoxy)ribonucleoside molecules, with the formation of the corresponding free purine bases and pentose-1-phosphate. Preferentially acts on 6-oxopurine nucleosides including inosine and guanosine.</text>
</comment>
<dbReference type="Gene3D" id="3.40.50.1580">
    <property type="entry name" value="Nucleoside phosphorylase domain"/>
    <property type="match status" value="1"/>
</dbReference>
<evidence type="ECO:0000256" key="14">
    <source>
        <dbReference type="PIRNR" id="PIRNR000477"/>
    </source>
</evidence>
<dbReference type="Proteomes" id="UP000824782">
    <property type="component" value="Unassembled WGS sequence"/>
</dbReference>
<dbReference type="GO" id="GO:0005737">
    <property type="term" value="C:cytoplasm"/>
    <property type="evidence" value="ECO:0007669"/>
    <property type="project" value="TreeGrafter"/>
</dbReference>
<dbReference type="InterPro" id="IPR035994">
    <property type="entry name" value="Nucleoside_phosphorylase_sf"/>
</dbReference>
<evidence type="ECO:0000256" key="15">
    <source>
        <dbReference type="PIRSR" id="PIRSR000477-2"/>
    </source>
</evidence>
<accession>A0AAV7AU71</accession>
<feature type="binding site" evidence="15">
    <location>
        <position position="247"/>
    </location>
    <ligand>
        <name>a purine D-ribonucleoside</name>
        <dbReference type="ChEBI" id="CHEBI:142355"/>
    </ligand>
</feature>
<feature type="binding site" evidence="15">
    <location>
        <position position="205"/>
    </location>
    <ligand>
        <name>a purine D-ribonucleoside</name>
        <dbReference type="ChEBI" id="CHEBI:142355"/>
    </ligand>
</feature>
<comment type="caution">
    <text evidence="17">The sequence shown here is derived from an EMBL/GenBank/DDBJ whole genome shotgun (WGS) entry which is preliminary data.</text>
</comment>
<dbReference type="PANTHER" id="PTHR11904:SF26">
    <property type="entry name" value="PURINE NUCLEOSIDE PHOSPHORYLASE"/>
    <property type="match status" value="1"/>
</dbReference>
<dbReference type="NCBIfam" id="TIGR01700">
    <property type="entry name" value="PNPH"/>
    <property type="match status" value="1"/>
</dbReference>
<dbReference type="CDD" id="cd09009">
    <property type="entry name" value="PNP-EcPNPII_like"/>
    <property type="match status" value="1"/>
</dbReference>
<keyword evidence="7 14" id="KW-0808">Transferase</keyword>
<dbReference type="PANTHER" id="PTHR11904">
    <property type="entry name" value="METHYLTHIOADENOSINE/PURINE NUCLEOSIDE PHOSPHORYLASE"/>
    <property type="match status" value="1"/>
</dbReference>
<feature type="binding site" evidence="15">
    <location>
        <position position="37"/>
    </location>
    <ligand>
        <name>phosphate</name>
        <dbReference type="ChEBI" id="CHEBI:43474"/>
    </ligand>
</feature>
<evidence type="ECO:0000256" key="13">
    <source>
        <dbReference type="ARBA" id="ARBA00054498"/>
    </source>
</evidence>
<comment type="subunit">
    <text evidence="3">Homotrimer.</text>
</comment>
<comment type="pathway">
    <text evidence="1 14">Purine metabolism; purine nucleoside salvage.</text>
</comment>
<dbReference type="GO" id="GO:0004731">
    <property type="term" value="F:purine-nucleoside phosphorylase activity"/>
    <property type="evidence" value="ECO:0007669"/>
    <property type="project" value="UniProtKB-EC"/>
</dbReference>
<dbReference type="NCBIfam" id="TIGR01697">
    <property type="entry name" value="PNPH-PUNA-XAPA"/>
    <property type="match status" value="1"/>
</dbReference>
<evidence type="ECO:0000256" key="7">
    <source>
        <dbReference type="ARBA" id="ARBA00022679"/>
    </source>
</evidence>
<dbReference type="FunFam" id="3.40.50.1580:FF:000004">
    <property type="entry name" value="Purine nucleoside phosphorylase"/>
    <property type="match status" value="1"/>
</dbReference>
<evidence type="ECO:0000256" key="6">
    <source>
        <dbReference type="ARBA" id="ARBA00022676"/>
    </source>
</evidence>
<evidence type="ECO:0000256" key="2">
    <source>
        <dbReference type="ARBA" id="ARBA00006751"/>
    </source>
</evidence>
<feature type="binding site" evidence="15">
    <location>
        <position position="224"/>
    </location>
    <ligand>
        <name>phosphate</name>
        <dbReference type="ChEBI" id="CHEBI:43474"/>
    </ligand>
</feature>
<evidence type="ECO:0000256" key="5">
    <source>
        <dbReference type="ARBA" id="ARBA00013834"/>
    </source>
</evidence>
<dbReference type="GO" id="GO:0006166">
    <property type="term" value="P:purine ribonucleoside salvage"/>
    <property type="evidence" value="ECO:0007669"/>
    <property type="project" value="UniProtKB-KW"/>
</dbReference>
<dbReference type="SUPFAM" id="SSF53167">
    <property type="entry name" value="Purine and uridine phosphorylases"/>
    <property type="match status" value="1"/>
</dbReference>
<evidence type="ECO:0000256" key="4">
    <source>
        <dbReference type="ARBA" id="ARBA00011886"/>
    </source>
</evidence>
<gene>
    <name evidence="17" type="ORF">GDO81_015655</name>
</gene>
<comment type="catalytic activity">
    <reaction evidence="12 14">
        <text>guanosine + phosphate = alpha-D-ribose 1-phosphate + guanine</text>
        <dbReference type="Rhea" id="RHEA:13233"/>
        <dbReference type="ChEBI" id="CHEBI:16235"/>
        <dbReference type="ChEBI" id="CHEBI:16750"/>
        <dbReference type="ChEBI" id="CHEBI:43474"/>
        <dbReference type="ChEBI" id="CHEBI:57720"/>
        <dbReference type="EC" id="2.4.2.1"/>
    </reaction>
</comment>
<comment type="catalytic activity">
    <reaction evidence="11 14">
        <text>2'-deoxyinosine + phosphate = 2-deoxy-alpha-D-ribose 1-phosphate + hypoxanthine</text>
        <dbReference type="Rhea" id="RHEA:27750"/>
        <dbReference type="ChEBI" id="CHEBI:17368"/>
        <dbReference type="ChEBI" id="CHEBI:28997"/>
        <dbReference type="ChEBI" id="CHEBI:43474"/>
        <dbReference type="ChEBI" id="CHEBI:57259"/>
        <dbReference type="EC" id="2.4.2.1"/>
    </reaction>
</comment>
<comment type="catalytic activity">
    <reaction evidence="10 14">
        <text>2'-deoxyguanosine + phosphate = 2-deoxy-alpha-D-ribose 1-phosphate + guanine</text>
        <dbReference type="Rhea" id="RHEA:27738"/>
        <dbReference type="ChEBI" id="CHEBI:16235"/>
        <dbReference type="ChEBI" id="CHEBI:17172"/>
        <dbReference type="ChEBI" id="CHEBI:43474"/>
        <dbReference type="ChEBI" id="CHEBI:57259"/>
        <dbReference type="EC" id="2.4.2.1"/>
    </reaction>
</comment>
<evidence type="ECO:0000313" key="17">
    <source>
        <dbReference type="EMBL" id="KAG8562373.1"/>
    </source>
</evidence>
<dbReference type="EC" id="2.4.2.1" evidence="4 14"/>
<feature type="binding site" evidence="15">
    <location>
        <position position="120"/>
    </location>
    <ligand>
        <name>phosphate</name>
        <dbReference type="ChEBI" id="CHEBI:43474"/>
    </ligand>
</feature>
<evidence type="ECO:0000256" key="8">
    <source>
        <dbReference type="ARBA" id="ARBA00022726"/>
    </source>
</evidence>
<evidence type="ECO:0000256" key="12">
    <source>
        <dbReference type="ARBA" id="ARBA00023970"/>
    </source>
</evidence>
<feature type="binding site" evidence="15">
    <location>
        <position position="68"/>
    </location>
    <ligand>
        <name>phosphate</name>
        <dbReference type="ChEBI" id="CHEBI:43474"/>
    </ligand>
</feature>
<dbReference type="PIRSF" id="PIRSF000477">
    <property type="entry name" value="PurNPase"/>
    <property type="match status" value="1"/>
</dbReference>
<keyword evidence="8" id="KW-0660">Purine salvage</keyword>
<dbReference type="PROSITE" id="PS01240">
    <property type="entry name" value="PNP_MTAP_2"/>
    <property type="match status" value="1"/>
</dbReference>
<dbReference type="InterPro" id="IPR011268">
    <property type="entry name" value="Purine_phosphorylase"/>
</dbReference>
<keyword evidence="18" id="KW-1185">Reference proteome</keyword>
<dbReference type="AlphaFoldDB" id="A0AAV7AU71"/>
<evidence type="ECO:0000259" key="16">
    <source>
        <dbReference type="Pfam" id="PF01048"/>
    </source>
</evidence>
<evidence type="ECO:0000256" key="10">
    <source>
        <dbReference type="ARBA" id="ARBA00023929"/>
    </source>
</evidence>
<dbReference type="Pfam" id="PF01048">
    <property type="entry name" value="PNP_UDP_1"/>
    <property type="match status" value="1"/>
</dbReference>
<dbReference type="InterPro" id="IPR000845">
    <property type="entry name" value="Nucleoside_phosphorylase_d"/>
</dbReference>
<evidence type="ECO:0000256" key="1">
    <source>
        <dbReference type="ARBA" id="ARBA00005058"/>
    </source>
</evidence>
<evidence type="ECO:0000313" key="18">
    <source>
        <dbReference type="Proteomes" id="UP000824782"/>
    </source>
</evidence>
<dbReference type="NCBIfam" id="NF006054">
    <property type="entry name" value="PRK08202.1"/>
    <property type="match status" value="1"/>
</dbReference>
<comment type="similarity">
    <text evidence="2 14">Belongs to the PNP/MTAP phosphorylase family.</text>
</comment>
<keyword evidence="6 14" id="KW-0328">Glycosyltransferase</keyword>
<comment type="catalytic activity">
    <reaction evidence="9 14">
        <text>inosine + phosphate = alpha-D-ribose 1-phosphate + hypoxanthine</text>
        <dbReference type="Rhea" id="RHEA:27646"/>
        <dbReference type="ChEBI" id="CHEBI:17368"/>
        <dbReference type="ChEBI" id="CHEBI:17596"/>
        <dbReference type="ChEBI" id="CHEBI:43474"/>
        <dbReference type="ChEBI" id="CHEBI:57720"/>
        <dbReference type="EC" id="2.4.2.1"/>
    </reaction>
</comment>
<dbReference type="InterPro" id="IPR018099">
    <property type="entry name" value="Purine_phosphorylase-2_CS"/>
</dbReference>
<protein>
    <recommendedName>
        <fullName evidence="5 14">Purine nucleoside phosphorylase</fullName>
        <ecNumber evidence="4 14">2.4.2.1</ecNumber>
    </recommendedName>
    <alternativeName>
        <fullName evidence="14">Inosine-guanosine phosphorylase</fullName>
    </alternativeName>
</protein>
<name>A0AAV7AU71_ENGPU</name>
<dbReference type="InterPro" id="IPR011270">
    <property type="entry name" value="Pur_Nuc_Pase_Ino/Guo-sp"/>
</dbReference>
<comment type="function">
    <text evidence="14">The purine nucleoside phosphorylases catalyze the phosphorolytic breakdown of the N-glycosidic bond in the beta-(deoxy)ribonucleoside molecules, with the formation of the corresponding free purine bases and pentose-1-phosphate.</text>
</comment>
<feature type="binding site" evidence="15">
    <location>
        <begin position="88"/>
        <end position="90"/>
    </location>
    <ligand>
        <name>phosphate</name>
        <dbReference type="ChEBI" id="CHEBI:43474"/>
    </ligand>
</feature>
<evidence type="ECO:0000256" key="11">
    <source>
        <dbReference type="ARBA" id="ARBA00023950"/>
    </source>
</evidence>
<organism evidence="17 18">
    <name type="scientific">Engystomops pustulosus</name>
    <name type="common">Tungara frog</name>
    <name type="synonym">Physalaemus pustulosus</name>
    <dbReference type="NCBI Taxonomy" id="76066"/>
    <lineage>
        <taxon>Eukaryota</taxon>
        <taxon>Metazoa</taxon>
        <taxon>Chordata</taxon>
        <taxon>Craniata</taxon>
        <taxon>Vertebrata</taxon>
        <taxon>Euteleostomi</taxon>
        <taxon>Amphibia</taxon>
        <taxon>Batrachia</taxon>
        <taxon>Anura</taxon>
        <taxon>Neobatrachia</taxon>
        <taxon>Hyloidea</taxon>
        <taxon>Leptodactylidae</taxon>
        <taxon>Leiuperinae</taxon>
        <taxon>Engystomops</taxon>
    </lineage>
</organism>
<feature type="domain" description="Nucleoside phosphorylase" evidence="16">
    <location>
        <begin position="30"/>
        <end position="277"/>
    </location>
</feature>
<dbReference type="EMBL" id="WNYA01000007">
    <property type="protein sequence ID" value="KAG8562373.1"/>
    <property type="molecule type" value="Genomic_DNA"/>
</dbReference>
<evidence type="ECO:0000256" key="3">
    <source>
        <dbReference type="ARBA" id="ARBA00011233"/>
    </source>
</evidence>
<sequence length="286" mass="31077">MACLMESSVPLQSYKEAAEWILAHTDQRPRIAVICGSGLGTLAETLENKTVIPYEDIPHFPSSTVPGHAGRLVFGLLNGKQCVCMQGRFHIYEGYSMSTVAFPVRVFSLLGVDTLIVTNAAGGINSNYSVGDIMFIKDHINMPGFCGQNPLRGPNEDGFGVRFPCMSDAYDQHLRHLAMDCTQELGLQDIVQEGIYCMLGGPSYETIAECNMLKLLGVDAVGMSTVPEVITGRHCRMHILGISLITNMAILSYNSTAHANHQEVLQTSQLRAAALIALLTNLVGKM</sequence>